<dbReference type="Proteomes" id="UP001482620">
    <property type="component" value="Unassembled WGS sequence"/>
</dbReference>
<protein>
    <submittedName>
        <fullName evidence="1">Uncharacterized protein</fullName>
    </submittedName>
</protein>
<dbReference type="EMBL" id="JAHRIQ010029389">
    <property type="protein sequence ID" value="MEQ2230952.1"/>
    <property type="molecule type" value="Genomic_DNA"/>
</dbReference>
<keyword evidence="2" id="KW-1185">Reference proteome</keyword>
<evidence type="ECO:0000313" key="1">
    <source>
        <dbReference type="EMBL" id="MEQ2230952.1"/>
    </source>
</evidence>
<comment type="caution">
    <text evidence="1">The sequence shown here is derived from an EMBL/GenBank/DDBJ whole genome shotgun (WGS) entry which is preliminary data.</text>
</comment>
<sequence>MILANQETSGVGRLGDAASELRCDVHESHRFWKVLCFRLVVLALKLESLFPDGRRLNHLCAGLLWVFLCAICTTLCRTFHPLQNSRPVPMPGEDGRGQYTFHHTLAESREFWWSQTGLF</sequence>
<accession>A0ABV0TFC5</accession>
<evidence type="ECO:0000313" key="2">
    <source>
        <dbReference type="Proteomes" id="UP001482620"/>
    </source>
</evidence>
<proteinExistence type="predicted"/>
<name>A0ABV0TFC5_9TELE</name>
<gene>
    <name evidence="1" type="ORF">ILYODFUR_034471</name>
</gene>
<organism evidence="1 2">
    <name type="scientific">Ilyodon furcidens</name>
    <name type="common">goldbreast splitfin</name>
    <dbReference type="NCBI Taxonomy" id="33524"/>
    <lineage>
        <taxon>Eukaryota</taxon>
        <taxon>Metazoa</taxon>
        <taxon>Chordata</taxon>
        <taxon>Craniata</taxon>
        <taxon>Vertebrata</taxon>
        <taxon>Euteleostomi</taxon>
        <taxon>Actinopterygii</taxon>
        <taxon>Neopterygii</taxon>
        <taxon>Teleostei</taxon>
        <taxon>Neoteleostei</taxon>
        <taxon>Acanthomorphata</taxon>
        <taxon>Ovalentaria</taxon>
        <taxon>Atherinomorphae</taxon>
        <taxon>Cyprinodontiformes</taxon>
        <taxon>Goodeidae</taxon>
        <taxon>Ilyodon</taxon>
    </lineage>
</organism>
<reference evidence="1 2" key="1">
    <citation type="submission" date="2021-06" db="EMBL/GenBank/DDBJ databases">
        <authorList>
            <person name="Palmer J.M."/>
        </authorList>
    </citation>
    <scope>NUCLEOTIDE SEQUENCE [LARGE SCALE GENOMIC DNA]</scope>
    <source>
        <strain evidence="2">if_2019</strain>
        <tissue evidence="1">Muscle</tissue>
    </source>
</reference>